<keyword evidence="2" id="KW-0862">Zinc</keyword>
<dbReference type="InterPro" id="IPR021858">
    <property type="entry name" value="Fun_TF"/>
</dbReference>
<evidence type="ECO:0000256" key="2">
    <source>
        <dbReference type="ARBA" id="ARBA00022833"/>
    </source>
</evidence>
<keyword evidence="5" id="KW-0804">Transcription</keyword>
<evidence type="ECO:0000256" key="6">
    <source>
        <dbReference type="ARBA" id="ARBA00023242"/>
    </source>
</evidence>
<name>A0AA39L7X0_SARSR</name>
<keyword evidence="1" id="KW-0479">Metal-binding</keyword>
<evidence type="ECO:0000256" key="5">
    <source>
        <dbReference type="ARBA" id="ARBA00023163"/>
    </source>
</evidence>
<dbReference type="EMBL" id="JAPDFR010000004">
    <property type="protein sequence ID" value="KAK0387407.1"/>
    <property type="molecule type" value="Genomic_DNA"/>
</dbReference>
<comment type="caution">
    <text evidence="7">The sequence shown here is derived from an EMBL/GenBank/DDBJ whole genome shotgun (WGS) entry which is preliminary data.</text>
</comment>
<evidence type="ECO:0000256" key="4">
    <source>
        <dbReference type="ARBA" id="ARBA00023125"/>
    </source>
</evidence>
<evidence type="ECO:0000256" key="3">
    <source>
        <dbReference type="ARBA" id="ARBA00023015"/>
    </source>
</evidence>
<dbReference type="AlphaFoldDB" id="A0AA39L7X0"/>
<evidence type="ECO:0000313" key="7">
    <source>
        <dbReference type="EMBL" id="KAK0387407.1"/>
    </source>
</evidence>
<dbReference type="GO" id="GO:0003677">
    <property type="term" value="F:DNA binding"/>
    <property type="evidence" value="ECO:0007669"/>
    <property type="project" value="UniProtKB-KW"/>
</dbReference>
<dbReference type="PANTHER" id="PTHR36206">
    <property type="entry name" value="ASPERCRYPTIN BIOSYNTHESIS CLUSTER-SPECIFIC TRANSCRIPTION REGULATOR ATNN-RELATED"/>
    <property type="match status" value="1"/>
</dbReference>
<organism evidence="7 8">
    <name type="scientific">Sarocladium strictum</name>
    <name type="common">Black bundle disease fungus</name>
    <name type="synonym">Acremonium strictum</name>
    <dbReference type="NCBI Taxonomy" id="5046"/>
    <lineage>
        <taxon>Eukaryota</taxon>
        <taxon>Fungi</taxon>
        <taxon>Dikarya</taxon>
        <taxon>Ascomycota</taxon>
        <taxon>Pezizomycotina</taxon>
        <taxon>Sordariomycetes</taxon>
        <taxon>Hypocreomycetidae</taxon>
        <taxon>Hypocreales</taxon>
        <taxon>Sarocladiaceae</taxon>
        <taxon>Sarocladium</taxon>
    </lineage>
</organism>
<dbReference type="GO" id="GO:0046872">
    <property type="term" value="F:metal ion binding"/>
    <property type="evidence" value="ECO:0007669"/>
    <property type="project" value="UniProtKB-KW"/>
</dbReference>
<evidence type="ECO:0000256" key="1">
    <source>
        <dbReference type="ARBA" id="ARBA00022723"/>
    </source>
</evidence>
<keyword evidence="8" id="KW-1185">Reference proteome</keyword>
<keyword evidence="3" id="KW-0805">Transcription regulation</keyword>
<accession>A0AA39L7X0</accession>
<evidence type="ECO:0008006" key="9">
    <source>
        <dbReference type="Google" id="ProtNLM"/>
    </source>
</evidence>
<sequence>MSVFVAWKDRPVSVQHISPRAIPLEDLETLEWLQYRTLRKTPGMFKSDFWDTLLLQASTTEPAIMHGVLALSSVHRCGVTLEIKSLLSQGNAGRLWTAGLQHYVEAINQLRRRVLPVGAQDRMTLRVVIIACLVFVCVELLRGQIGSAQAHLRSGMSLLREAGLLSQYDLPTAKALKSPGAVDRWIVEVFCRIHLHDTNFNLLFFNLPTSNHGPTTGHVHYDKAVLPPRFTYMEEAWASVDRLLLAAVRLTQDCKTVLAAGKYPRVDISLRKRREQLRTDLAQWSNAFHKSSAAPFKIPRGVHDQSPALIQISLDMATILIETSLDVSNEMIYDNHNETFLRLLDSTTGMLRIHREQSEKKTGTPSLHMSFTIFDICTLPVLYFTATRCRVPGTRLRALAGLSRLRHRERHWDGWLTYAVAKKIVELEEQGACGVSSLNVAAGATVPASSRLWQHRIVTVGDPFSALSVEFERQDINGDPSAHKVDLDIRSGVWSDEVHGVRTLI</sequence>
<dbReference type="PANTHER" id="PTHR36206:SF16">
    <property type="entry name" value="TRANSCRIPTION FACTOR DOMAIN-CONTAINING PROTEIN-RELATED"/>
    <property type="match status" value="1"/>
</dbReference>
<dbReference type="InterPro" id="IPR052360">
    <property type="entry name" value="Transcr_Regulatory_Proteins"/>
</dbReference>
<keyword evidence="4" id="KW-0238">DNA-binding</keyword>
<keyword evidence="6" id="KW-0539">Nucleus</keyword>
<proteinExistence type="predicted"/>
<evidence type="ECO:0000313" key="8">
    <source>
        <dbReference type="Proteomes" id="UP001175261"/>
    </source>
</evidence>
<dbReference type="Proteomes" id="UP001175261">
    <property type="component" value="Unassembled WGS sequence"/>
</dbReference>
<gene>
    <name evidence="7" type="ORF">NLU13_5719</name>
</gene>
<reference evidence="7" key="1">
    <citation type="submission" date="2022-10" db="EMBL/GenBank/DDBJ databases">
        <title>Determination and structural analysis of whole genome sequence of Sarocladium strictum F4-1.</title>
        <authorList>
            <person name="Hu L."/>
            <person name="Jiang Y."/>
        </authorList>
    </citation>
    <scope>NUCLEOTIDE SEQUENCE</scope>
    <source>
        <strain evidence="7">F4-1</strain>
    </source>
</reference>
<dbReference type="Pfam" id="PF11951">
    <property type="entry name" value="Fungal_trans_2"/>
    <property type="match status" value="1"/>
</dbReference>
<protein>
    <recommendedName>
        <fullName evidence="9">C6 zinc finger domain protein</fullName>
    </recommendedName>
</protein>